<dbReference type="AlphaFoldDB" id="D3V1B8"/>
<accession>D3V1B8</accession>
<evidence type="ECO:0000313" key="2">
    <source>
        <dbReference type="Proteomes" id="UP000002045"/>
    </source>
</evidence>
<sequence>MLLLTTTSNQLYDLPLILSIEKYERCFSPLISQILLSKTVDHQPTRIQFTQPH</sequence>
<name>D3V1B8_XENBS</name>
<evidence type="ECO:0000313" key="1">
    <source>
        <dbReference type="EMBL" id="CBJ81462.1"/>
    </source>
</evidence>
<gene>
    <name evidence="1" type="ordered locus">XBJ1_2336</name>
</gene>
<dbReference type="STRING" id="406818.XBJ1_2336"/>
<reference evidence="1" key="1">
    <citation type="journal article" date="2011" name="PLoS ONE">
        <title>The entomopathogenic bacterial endosymbionts xenorhabdus and photorhabdus: convergent lifestyles from divergent genomes.</title>
        <authorList>
            <person name="Chaston J.M."/>
            <person name="Suen G."/>
            <person name="Tucker S.L."/>
            <person name="Andersen A.W."/>
            <person name="Bhasin A."/>
            <person name="Bode E."/>
            <person name="Bode H.B."/>
            <person name="Brachmann A.O."/>
            <person name="Cowles C.E."/>
            <person name="Cowles K.N."/>
            <person name="Darby C."/>
            <person name="de Leon L."/>
            <person name="Drace K."/>
            <person name="Du Z."/>
            <person name="Givaudan A."/>
            <person name="Herbert Tran E.E."/>
            <person name="Jewell K.A."/>
            <person name="Knack J.J."/>
            <person name="Krasomil-Osterfeld K.C."/>
            <person name="Kukor R."/>
            <person name="Lanois A."/>
            <person name="Latreille P."/>
            <person name="Leimgruber N.K."/>
            <person name="Lipke C.M."/>
            <person name="Liu R."/>
            <person name="Lu X."/>
            <person name="Martens E.C."/>
            <person name="Marri P.R."/>
            <person name="Medigue C."/>
            <person name="Menard M.L."/>
            <person name="Miller N.M."/>
            <person name="Morales-Soto N."/>
            <person name="Norton S."/>
            <person name="Ogier J.C."/>
            <person name="Orchard S.S."/>
            <person name="Park D."/>
            <person name="Park Y."/>
            <person name="Qurollo B.A."/>
            <person name="Sugar D.R."/>
            <person name="Richards G.R."/>
            <person name="Rouy Z."/>
            <person name="Slominski B."/>
            <person name="Slominski K."/>
            <person name="Snyder H."/>
            <person name="Tjaden B.C."/>
            <person name="van der Hoeven R."/>
            <person name="Welch R.D."/>
            <person name="Wheeler C."/>
            <person name="Xiang B."/>
            <person name="Barbazuk B."/>
            <person name="Gaudriault S."/>
            <person name="Goodner B."/>
            <person name="Slater S.C."/>
            <person name="Forst S."/>
            <person name="Goldman B.S."/>
            <person name="Goodrich-Blair H."/>
        </authorList>
    </citation>
    <scope>NUCLEOTIDE SEQUENCE [LARGE SCALE GENOMIC DNA]</scope>
    <source>
        <strain evidence="1">SS-2004</strain>
    </source>
</reference>
<dbReference type="EMBL" id="FN667741">
    <property type="protein sequence ID" value="CBJ81462.1"/>
    <property type="molecule type" value="Genomic_DNA"/>
</dbReference>
<dbReference type="HOGENOM" id="CLU_3067659_0_0_6"/>
<dbReference type="KEGG" id="xbo:XBJ1_2336"/>
<dbReference type="Proteomes" id="UP000002045">
    <property type="component" value="Chromosome"/>
</dbReference>
<organism evidence="1 2">
    <name type="scientific">Xenorhabdus bovienii (strain SS-2004)</name>
    <name type="common">Xenorhabdus nematophila subsp. bovienii</name>
    <dbReference type="NCBI Taxonomy" id="406818"/>
    <lineage>
        <taxon>Bacteria</taxon>
        <taxon>Pseudomonadati</taxon>
        <taxon>Pseudomonadota</taxon>
        <taxon>Gammaproteobacteria</taxon>
        <taxon>Enterobacterales</taxon>
        <taxon>Morganellaceae</taxon>
        <taxon>Xenorhabdus</taxon>
    </lineage>
</organism>
<proteinExistence type="predicted"/>
<protein>
    <submittedName>
        <fullName evidence="1">Uncharacterized protein</fullName>
    </submittedName>
</protein>